<dbReference type="InterPro" id="IPR027417">
    <property type="entry name" value="P-loop_NTPase"/>
</dbReference>
<organism evidence="1 2">
    <name type="scientific">Deinococcus multiflagellatus</name>
    <dbReference type="NCBI Taxonomy" id="1656887"/>
    <lineage>
        <taxon>Bacteria</taxon>
        <taxon>Thermotogati</taxon>
        <taxon>Deinococcota</taxon>
        <taxon>Deinococci</taxon>
        <taxon>Deinococcales</taxon>
        <taxon>Deinococcaceae</taxon>
        <taxon>Deinococcus</taxon>
    </lineage>
</organism>
<keyword evidence="2" id="KW-1185">Reference proteome</keyword>
<evidence type="ECO:0000313" key="2">
    <source>
        <dbReference type="Proteomes" id="UP001596317"/>
    </source>
</evidence>
<dbReference type="EMBL" id="JBHSWB010000001">
    <property type="protein sequence ID" value="MFC6660593.1"/>
    <property type="molecule type" value="Genomic_DNA"/>
</dbReference>
<gene>
    <name evidence="1" type="ORF">ACFP90_09665</name>
</gene>
<comment type="caution">
    <text evidence="1">The sequence shown here is derived from an EMBL/GenBank/DDBJ whole genome shotgun (WGS) entry which is preliminary data.</text>
</comment>
<accession>A0ABW1ZJH4</accession>
<dbReference type="Gene3D" id="3.40.50.300">
    <property type="entry name" value="P-loop containing nucleotide triphosphate hydrolases"/>
    <property type="match status" value="1"/>
</dbReference>
<dbReference type="RefSeq" id="WP_224606705.1">
    <property type="nucleotide sequence ID" value="NZ_JAIQXV010000004.1"/>
</dbReference>
<protein>
    <recommendedName>
        <fullName evidence="3">Hpr(Ser) kinase/phosphatase</fullName>
    </recommendedName>
</protein>
<dbReference type="Proteomes" id="UP001596317">
    <property type="component" value="Unassembled WGS sequence"/>
</dbReference>
<proteinExistence type="predicted"/>
<reference evidence="2" key="1">
    <citation type="journal article" date="2019" name="Int. J. Syst. Evol. Microbiol.">
        <title>The Global Catalogue of Microorganisms (GCM) 10K type strain sequencing project: providing services to taxonomists for standard genome sequencing and annotation.</title>
        <authorList>
            <consortium name="The Broad Institute Genomics Platform"/>
            <consortium name="The Broad Institute Genome Sequencing Center for Infectious Disease"/>
            <person name="Wu L."/>
            <person name="Ma J."/>
        </authorList>
    </citation>
    <scope>NUCLEOTIDE SEQUENCE [LARGE SCALE GENOMIC DNA]</scope>
    <source>
        <strain evidence="2">CCUG 63830</strain>
    </source>
</reference>
<evidence type="ECO:0008006" key="3">
    <source>
        <dbReference type="Google" id="ProtNLM"/>
    </source>
</evidence>
<name>A0ABW1ZJH4_9DEIO</name>
<evidence type="ECO:0000313" key="1">
    <source>
        <dbReference type="EMBL" id="MFC6660593.1"/>
    </source>
</evidence>
<dbReference type="SUPFAM" id="SSF53795">
    <property type="entry name" value="PEP carboxykinase-like"/>
    <property type="match status" value="1"/>
</dbReference>
<sequence>MTAWQSLDAQVSASALPEPLLGALQLDWARAVGNTAPQRTLNVTLGPCPPVPPGLAPQHLRLMDREVPVWARGDEFWLEGHLYGQVGARGARLHAGPGAARDLWALALTEVHRAGGWLPLHAALVSGPAGAAAVLGVSGAGKSTAALRLRAAGWTILAEDRAWVGPQGEAVGLDRTLRAYRDSVARFAPHLLPEFDAAPRDPRGKALLRLDAAPPAPLRGVLCLGAAGIQAVPGAAERVRHAWEASGVPLTARGRAAATQAVQRLVRGPVWQAITRDEVPAAVAALVGSPDGAAP</sequence>